<dbReference type="AlphaFoldDB" id="A0A443Q251"/>
<sequence length="351" mass="38250">MLGDFVTRLLVMVLGYAYPAFECFKTVEMNKADIEQLRFWCQYWIIVAMVTVFERIGEVLVSWLPMYGEMKLAFLIYLWFPKTKGTHYVYETLLRPYISKHEPEIDRKMQEYRARARDIALFYFQNFATQGQLKFYEFLQFLAKQSSRNWTSQSGDDHQQQQRGSPKKNSPTPPPSPSLKRSIQHPTVKADIVCQTLNEIRGTVVEHSISPQGTATATAAAADESELGGTLRAAREKPTEEIEGTPEKGEDLGFKEAEAAADGNPAEEVSAGGVGGGSHGLEVSPRRLLDKPVTDGDLAAAEAGLVGDGGGGGGSGWGLDAGGRIGEEILEADVGGRRGAEGGELEIAGGD</sequence>
<dbReference type="Proteomes" id="UP000283530">
    <property type="component" value="Unassembled WGS sequence"/>
</dbReference>
<dbReference type="PANTHER" id="PTHR12300:SF162">
    <property type="entry name" value="HVA22-LIKE PROTEIN J"/>
    <property type="match status" value="1"/>
</dbReference>
<evidence type="ECO:0000256" key="2">
    <source>
        <dbReference type="SAM" id="MobiDB-lite"/>
    </source>
</evidence>
<feature type="region of interest" description="Disordered" evidence="2">
    <location>
        <begin position="208"/>
        <end position="284"/>
    </location>
</feature>
<comment type="similarity">
    <text evidence="1">Belongs to the DP1 family.</text>
</comment>
<comment type="subcellular location">
    <subcellularLocation>
        <location evidence="1">Membrane</location>
        <topology evidence="1">Multi-pass membrane protein</topology>
    </subcellularLocation>
</comment>
<dbReference type="Pfam" id="PF03134">
    <property type="entry name" value="TB2_DP1_HVA22"/>
    <property type="match status" value="1"/>
</dbReference>
<dbReference type="PANTHER" id="PTHR12300">
    <property type="entry name" value="HVA22-LIKE PROTEINS"/>
    <property type="match status" value="1"/>
</dbReference>
<accession>A0A443Q251</accession>
<evidence type="ECO:0000256" key="1">
    <source>
        <dbReference type="RuleBase" id="RU362006"/>
    </source>
</evidence>
<dbReference type="EMBL" id="QPKB01000012">
    <property type="protein sequence ID" value="RWR97103.1"/>
    <property type="molecule type" value="Genomic_DNA"/>
</dbReference>
<feature type="region of interest" description="Disordered" evidence="2">
    <location>
        <begin position="150"/>
        <end position="185"/>
    </location>
</feature>
<protein>
    <recommendedName>
        <fullName evidence="1">HVA22-like protein</fullName>
    </recommendedName>
</protein>
<proteinExistence type="inferred from homology"/>
<reference evidence="3 4" key="1">
    <citation type="journal article" date="2019" name="Nat. Plants">
        <title>Stout camphor tree genome fills gaps in understanding of flowering plant genome evolution.</title>
        <authorList>
            <person name="Chaw S.M."/>
            <person name="Liu Y.C."/>
            <person name="Wu Y.W."/>
            <person name="Wang H.Y."/>
            <person name="Lin C.I."/>
            <person name="Wu C.S."/>
            <person name="Ke H.M."/>
            <person name="Chang L.Y."/>
            <person name="Hsu C.Y."/>
            <person name="Yang H.T."/>
            <person name="Sudianto E."/>
            <person name="Hsu M.H."/>
            <person name="Wu K.P."/>
            <person name="Wang L.N."/>
            <person name="Leebens-Mack J.H."/>
            <person name="Tsai I.J."/>
        </authorList>
    </citation>
    <scope>NUCLEOTIDE SEQUENCE [LARGE SCALE GENOMIC DNA]</scope>
    <source>
        <strain evidence="4">cv. Chaw 1501</strain>
        <tissue evidence="3">Young leaves</tissue>
    </source>
</reference>
<comment type="caution">
    <text evidence="3">The sequence shown here is derived from an EMBL/GenBank/DDBJ whole genome shotgun (WGS) entry which is preliminary data.</text>
</comment>
<name>A0A443Q251_9MAGN</name>
<dbReference type="GO" id="GO:0016020">
    <property type="term" value="C:membrane"/>
    <property type="evidence" value="ECO:0007669"/>
    <property type="project" value="UniProtKB-SubCell"/>
</dbReference>
<feature type="compositionally biased region" description="Basic and acidic residues" evidence="2">
    <location>
        <begin position="233"/>
        <end position="258"/>
    </location>
</feature>
<dbReference type="InterPro" id="IPR004345">
    <property type="entry name" value="TB2_DP1_HVA22"/>
</dbReference>
<dbReference type="OrthoDB" id="434647at2759"/>
<evidence type="ECO:0000313" key="4">
    <source>
        <dbReference type="Proteomes" id="UP000283530"/>
    </source>
</evidence>
<evidence type="ECO:0000313" key="3">
    <source>
        <dbReference type="EMBL" id="RWR97103.1"/>
    </source>
</evidence>
<gene>
    <name evidence="3" type="ORF">CKAN_02651800</name>
</gene>
<keyword evidence="4" id="KW-1185">Reference proteome</keyword>
<organism evidence="3 4">
    <name type="scientific">Cinnamomum micranthum f. kanehirae</name>
    <dbReference type="NCBI Taxonomy" id="337451"/>
    <lineage>
        <taxon>Eukaryota</taxon>
        <taxon>Viridiplantae</taxon>
        <taxon>Streptophyta</taxon>
        <taxon>Embryophyta</taxon>
        <taxon>Tracheophyta</taxon>
        <taxon>Spermatophyta</taxon>
        <taxon>Magnoliopsida</taxon>
        <taxon>Magnoliidae</taxon>
        <taxon>Laurales</taxon>
        <taxon>Lauraceae</taxon>
        <taxon>Cinnamomum</taxon>
    </lineage>
</organism>